<feature type="repeat" description="PPR" evidence="2">
    <location>
        <begin position="370"/>
        <end position="404"/>
    </location>
</feature>
<feature type="compositionally biased region" description="Basic residues" evidence="3">
    <location>
        <begin position="23"/>
        <end position="36"/>
    </location>
</feature>
<evidence type="ECO:0000256" key="3">
    <source>
        <dbReference type="SAM" id="MobiDB-lite"/>
    </source>
</evidence>
<evidence type="ECO:0000313" key="5">
    <source>
        <dbReference type="Proteomes" id="UP001634393"/>
    </source>
</evidence>
<dbReference type="InterPro" id="IPR002885">
    <property type="entry name" value="PPR_rpt"/>
</dbReference>
<sequence length="506" mass="58155">MRNFRKRSHDDENSSSSSSSKINHNKNYRSHHHNHRISPISDYPNHNSHKKITGKRSNFISYTEISSLPPKVKILCEIIAKTPAASVESYLEDTGIRLSQEDVEEVLKLSYDFPAASVKFFRWASFRIQLSGKHSPHAWNLVVDLLGKNCLFDAMWDAIKSMRKELLLSLCTFESVFSSYAIDNRVQEAILNVMALNSLLRAICRVRKTQHAREYFNIVKEKIRVDSETYTILLEGWEKEGDEDRAKSTFSEMVSDIGWDPRNVLAYDSFLRALLKGSGGTSEVLKFFDTMKDRGCYPGMKFFKFAIDECVRKSDAKFAKVVWESMVGKNICRPNVKLYNSLISLYCNLKDFVLAEKLLDEMVYNGAFPDSETYGLLFHFMIKQRRIKEATPIFKEMVKNEIVPMQQDCSMAVKEYIEGRDSIMGIKVWRFMIENYSSDLDETGNLLVLGLRDINRVPEAVKCAEDMIERGIKLNSATLSKLKQSLSKAGKAFAYDELLSKWKNHS</sequence>
<dbReference type="EMBL" id="JBJXBP010000008">
    <property type="protein sequence ID" value="KAL3813316.1"/>
    <property type="molecule type" value="Genomic_DNA"/>
</dbReference>
<dbReference type="Proteomes" id="UP001634393">
    <property type="component" value="Unassembled WGS sequence"/>
</dbReference>
<dbReference type="Gene3D" id="1.25.40.10">
    <property type="entry name" value="Tetratricopeptide repeat domain"/>
    <property type="match status" value="2"/>
</dbReference>
<dbReference type="PROSITE" id="PS51375">
    <property type="entry name" value="PPR"/>
    <property type="match status" value="4"/>
</dbReference>
<name>A0ABD3RNF2_9LAMI</name>
<feature type="repeat" description="PPR" evidence="2">
    <location>
        <begin position="226"/>
        <end position="261"/>
    </location>
</feature>
<dbReference type="Pfam" id="PF01535">
    <property type="entry name" value="PPR"/>
    <property type="match status" value="1"/>
</dbReference>
<feature type="repeat" description="PPR" evidence="2">
    <location>
        <begin position="263"/>
        <end position="298"/>
    </location>
</feature>
<feature type="region of interest" description="Disordered" evidence="3">
    <location>
        <begin position="1"/>
        <end position="48"/>
    </location>
</feature>
<organism evidence="4 5">
    <name type="scientific">Penstemon smallii</name>
    <dbReference type="NCBI Taxonomy" id="265156"/>
    <lineage>
        <taxon>Eukaryota</taxon>
        <taxon>Viridiplantae</taxon>
        <taxon>Streptophyta</taxon>
        <taxon>Embryophyta</taxon>
        <taxon>Tracheophyta</taxon>
        <taxon>Spermatophyta</taxon>
        <taxon>Magnoliopsida</taxon>
        <taxon>eudicotyledons</taxon>
        <taxon>Gunneridae</taxon>
        <taxon>Pentapetalae</taxon>
        <taxon>asterids</taxon>
        <taxon>lamiids</taxon>
        <taxon>Lamiales</taxon>
        <taxon>Plantaginaceae</taxon>
        <taxon>Cheloneae</taxon>
        <taxon>Penstemon</taxon>
    </lineage>
</organism>
<dbReference type="InterPro" id="IPR051222">
    <property type="entry name" value="PPR/CCM1_RNA-binding"/>
</dbReference>
<feature type="repeat" description="PPR" evidence="2">
    <location>
        <begin position="335"/>
        <end position="369"/>
    </location>
</feature>
<keyword evidence="1" id="KW-0677">Repeat</keyword>
<evidence type="ECO:0000256" key="2">
    <source>
        <dbReference type="PROSITE-ProRule" id="PRU00708"/>
    </source>
</evidence>
<accession>A0ABD3RNF2</accession>
<comment type="caution">
    <text evidence="4">The sequence shown here is derived from an EMBL/GenBank/DDBJ whole genome shotgun (WGS) entry which is preliminary data.</text>
</comment>
<evidence type="ECO:0000313" key="4">
    <source>
        <dbReference type="EMBL" id="KAL3813316.1"/>
    </source>
</evidence>
<dbReference type="AlphaFoldDB" id="A0ABD3RNF2"/>
<dbReference type="NCBIfam" id="TIGR00756">
    <property type="entry name" value="PPR"/>
    <property type="match status" value="1"/>
</dbReference>
<protein>
    <recommendedName>
        <fullName evidence="6">Pentatricopeptide repeat-containing protein</fullName>
    </recommendedName>
</protein>
<gene>
    <name evidence="4" type="ORF">ACJIZ3_014584</name>
</gene>
<reference evidence="4 5" key="1">
    <citation type="submission" date="2024-12" db="EMBL/GenBank/DDBJ databases">
        <title>The unique morphological basis and parallel evolutionary history of personate flowers in Penstemon.</title>
        <authorList>
            <person name="Depatie T.H."/>
            <person name="Wessinger C.A."/>
        </authorList>
    </citation>
    <scope>NUCLEOTIDE SEQUENCE [LARGE SCALE GENOMIC DNA]</scope>
    <source>
        <strain evidence="4">WTNN_2</strain>
        <tissue evidence="4">Leaf</tissue>
    </source>
</reference>
<dbReference type="InterPro" id="IPR011990">
    <property type="entry name" value="TPR-like_helical_dom_sf"/>
</dbReference>
<evidence type="ECO:0000256" key="1">
    <source>
        <dbReference type="ARBA" id="ARBA00022737"/>
    </source>
</evidence>
<proteinExistence type="predicted"/>
<dbReference type="Pfam" id="PF13041">
    <property type="entry name" value="PPR_2"/>
    <property type="match status" value="1"/>
</dbReference>
<keyword evidence="5" id="KW-1185">Reference proteome</keyword>
<evidence type="ECO:0008006" key="6">
    <source>
        <dbReference type="Google" id="ProtNLM"/>
    </source>
</evidence>
<dbReference type="PANTHER" id="PTHR47942:SF7">
    <property type="entry name" value="OS02G0711100 PROTEIN"/>
    <property type="match status" value="1"/>
</dbReference>
<dbReference type="PANTHER" id="PTHR47942">
    <property type="entry name" value="TETRATRICOPEPTIDE REPEAT (TPR)-LIKE SUPERFAMILY PROTEIN-RELATED"/>
    <property type="match status" value="1"/>
</dbReference>